<protein>
    <submittedName>
        <fullName evidence="4">Dehydrogenase</fullName>
    </submittedName>
</protein>
<gene>
    <name evidence="4" type="ORF">H4696_001574</name>
</gene>
<dbReference type="Pfam" id="PF22725">
    <property type="entry name" value="GFO_IDH_MocA_C3"/>
    <property type="match status" value="1"/>
</dbReference>
<evidence type="ECO:0000313" key="5">
    <source>
        <dbReference type="Proteomes" id="UP000631670"/>
    </source>
</evidence>
<dbReference type="InterPro" id="IPR000683">
    <property type="entry name" value="Gfo/Idh/MocA-like_OxRdtase_N"/>
</dbReference>
<dbReference type="Gene3D" id="3.40.50.720">
    <property type="entry name" value="NAD(P)-binding Rossmann-like Domain"/>
    <property type="match status" value="1"/>
</dbReference>
<feature type="domain" description="Gfo/Idh/MocA-like oxidoreductase N-terminal" evidence="2">
    <location>
        <begin position="5"/>
        <end position="123"/>
    </location>
</feature>
<name>A0ABR9HU79_9PSEU</name>
<dbReference type="Proteomes" id="UP000631670">
    <property type="component" value="Unassembled WGS sequence"/>
</dbReference>
<dbReference type="SUPFAM" id="SSF55347">
    <property type="entry name" value="Glyceraldehyde-3-phosphate dehydrogenase-like, C-terminal domain"/>
    <property type="match status" value="1"/>
</dbReference>
<evidence type="ECO:0000259" key="3">
    <source>
        <dbReference type="Pfam" id="PF22725"/>
    </source>
</evidence>
<evidence type="ECO:0000256" key="1">
    <source>
        <dbReference type="ARBA" id="ARBA00023002"/>
    </source>
</evidence>
<proteinExistence type="predicted"/>
<dbReference type="PANTHER" id="PTHR43818:SF11">
    <property type="entry name" value="BCDNA.GH03377"/>
    <property type="match status" value="1"/>
</dbReference>
<keyword evidence="5" id="KW-1185">Reference proteome</keyword>
<reference evidence="4 5" key="1">
    <citation type="submission" date="2020-10" db="EMBL/GenBank/DDBJ databases">
        <title>Sequencing the genomes of 1000 actinobacteria strains.</title>
        <authorList>
            <person name="Klenk H.-P."/>
        </authorList>
    </citation>
    <scope>NUCLEOTIDE SEQUENCE [LARGE SCALE GENOMIC DNA]</scope>
    <source>
        <strain evidence="4 5">DSM 44653</strain>
    </source>
</reference>
<comment type="caution">
    <text evidence="4">The sequence shown here is derived from an EMBL/GenBank/DDBJ whole genome shotgun (WGS) entry which is preliminary data.</text>
</comment>
<dbReference type="InterPro" id="IPR050463">
    <property type="entry name" value="Gfo/Idh/MocA_oxidrdct_glycsds"/>
</dbReference>
<evidence type="ECO:0000313" key="4">
    <source>
        <dbReference type="EMBL" id="MBE1494474.1"/>
    </source>
</evidence>
<keyword evidence="1" id="KW-0560">Oxidoreductase</keyword>
<dbReference type="Gene3D" id="3.30.360.10">
    <property type="entry name" value="Dihydrodipicolinate Reductase, domain 2"/>
    <property type="match status" value="1"/>
</dbReference>
<feature type="domain" description="GFO/IDH/MocA-like oxidoreductase" evidence="3">
    <location>
        <begin position="134"/>
        <end position="262"/>
    </location>
</feature>
<accession>A0ABR9HU79</accession>
<sequence length="382" mass="40279">MIPAVVVFGTAGHALTHLRRARALHDRGEIVLAGACDVREPPEEACALLPTHAKLTTDPGELAAGADIAVVATPPHTHLPLARVALQAGCHLLVEKPPVLDLDGFGELERHARDRGLACQTGFQSFGSAAVPLVRAAIGRGEIGTVTGIAAAGAWIRRDRYFGRTEWAGRRRVGGQPVVDGALTNPFAHAVATVLLLNGTANLLPDQLTVELYRARDIESDDTACARLAFAGAPDIVVAATLAAAADHQPYVLVHGTEGRIRWEYKTDRLEIRGTPIPVDPPEDLLVNLVEHLRDGVPLRAPLSATRAFTALVEAVRDAPEPRPLPSGWVRAVGSGPDRHHVVPGVDVAVDTAAERLALFSELALPWTGAGARAGERGDGGA</sequence>
<dbReference type="PANTHER" id="PTHR43818">
    <property type="entry name" value="BCDNA.GH03377"/>
    <property type="match status" value="1"/>
</dbReference>
<dbReference type="InterPro" id="IPR036291">
    <property type="entry name" value="NAD(P)-bd_dom_sf"/>
</dbReference>
<dbReference type="Pfam" id="PF01408">
    <property type="entry name" value="GFO_IDH_MocA"/>
    <property type="match status" value="1"/>
</dbReference>
<evidence type="ECO:0000259" key="2">
    <source>
        <dbReference type="Pfam" id="PF01408"/>
    </source>
</evidence>
<dbReference type="EMBL" id="JADBEG010000001">
    <property type="protein sequence ID" value="MBE1494474.1"/>
    <property type="molecule type" value="Genomic_DNA"/>
</dbReference>
<dbReference type="RefSeq" id="WP_086858539.1">
    <property type="nucleotide sequence ID" value="NZ_JADBEG010000001.1"/>
</dbReference>
<organism evidence="4 5">
    <name type="scientific">Amycolatopsis lexingtonensis</name>
    <dbReference type="NCBI Taxonomy" id="218822"/>
    <lineage>
        <taxon>Bacteria</taxon>
        <taxon>Bacillati</taxon>
        <taxon>Actinomycetota</taxon>
        <taxon>Actinomycetes</taxon>
        <taxon>Pseudonocardiales</taxon>
        <taxon>Pseudonocardiaceae</taxon>
        <taxon>Amycolatopsis</taxon>
    </lineage>
</organism>
<dbReference type="InterPro" id="IPR055170">
    <property type="entry name" value="GFO_IDH_MocA-like_dom"/>
</dbReference>
<dbReference type="SUPFAM" id="SSF51735">
    <property type="entry name" value="NAD(P)-binding Rossmann-fold domains"/>
    <property type="match status" value="1"/>
</dbReference>